<keyword evidence="3" id="KW-0687">Ribonucleoprotein</keyword>
<dbReference type="PANTHER" id="PTHR21569">
    <property type="entry name" value="RIBOSOMAL PROTEIN S9"/>
    <property type="match status" value="1"/>
</dbReference>
<name>A0A1G1WPB0_9BACT</name>
<feature type="region of interest" description="Disordered" evidence="6">
    <location>
        <begin position="86"/>
        <end position="112"/>
    </location>
</feature>
<keyword evidence="2 7" id="KW-0689">Ribosomal protein</keyword>
<evidence type="ECO:0000256" key="3">
    <source>
        <dbReference type="ARBA" id="ARBA00023274"/>
    </source>
</evidence>
<dbReference type="InterPro" id="IPR000754">
    <property type="entry name" value="Ribosomal_uS9"/>
</dbReference>
<dbReference type="InterPro" id="IPR014721">
    <property type="entry name" value="Ribsml_uS5_D2-typ_fold_subgr"/>
</dbReference>
<gene>
    <name evidence="7" type="ORF">A3F35_03155</name>
</gene>
<proteinExistence type="inferred from homology"/>
<dbReference type="SUPFAM" id="SSF54211">
    <property type="entry name" value="Ribosomal protein S5 domain 2-like"/>
    <property type="match status" value="1"/>
</dbReference>
<evidence type="ECO:0000313" key="8">
    <source>
        <dbReference type="Proteomes" id="UP000178068"/>
    </source>
</evidence>
<sequence length="112" mass="12355">MWLEKNGKIVVNENPIEKYFPAATAAKKYEEPLRVTNHLGQFGVSIKVRGGGSSGQLGAVVQGLANTLVAFDASFREPLAKNSLLTRDSREKERRKYGLAGKARARKQSPKR</sequence>
<evidence type="ECO:0000256" key="6">
    <source>
        <dbReference type="SAM" id="MobiDB-lite"/>
    </source>
</evidence>
<feature type="compositionally biased region" description="Basic residues" evidence="6">
    <location>
        <begin position="97"/>
        <end position="112"/>
    </location>
</feature>
<evidence type="ECO:0000256" key="5">
    <source>
        <dbReference type="ARBA" id="ARBA00035523"/>
    </source>
</evidence>
<dbReference type="GO" id="GO:0003723">
    <property type="term" value="F:RNA binding"/>
    <property type="evidence" value="ECO:0007669"/>
    <property type="project" value="TreeGrafter"/>
</dbReference>
<feature type="compositionally biased region" description="Basic and acidic residues" evidence="6">
    <location>
        <begin position="87"/>
        <end position="96"/>
    </location>
</feature>
<dbReference type="GO" id="GO:0006412">
    <property type="term" value="P:translation"/>
    <property type="evidence" value="ECO:0007669"/>
    <property type="project" value="InterPro"/>
</dbReference>
<evidence type="ECO:0000256" key="2">
    <source>
        <dbReference type="ARBA" id="ARBA00022980"/>
    </source>
</evidence>
<accession>A0A1G1WPB0</accession>
<protein>
    <recommendedName>
        <fullName evidence="4">Small ribosomal subunit protein uS9</fullName>
    </recommendedName>
    <alternativeName>
        <fullName evidence="5">30S ribosomal protein S9</fullName>
    </alternativeName>
</protein>
<dbReference type="Proteomes" id="UP000178068">
    <property type="component" value="Unassembled WGS sequence"/>
</dbReference>
<evidence type="ECO:0000256" key="1">
    <source>
        <dbReference type="ARBA" id="ARBA00005251"/>
    </source>
</evidence>
<dbReference type="AlphaFoldDB" id="A0A1G1WPB0"/>
<organism evidence="7 8">
    <name type="scientific">Candidatus Woykebacteria bacterium RIFCSPHIGHO2_12_FULL_45_10</name>
    <dbReference type="NCBI Taxonomy" id="1802603"/>
    <lineage>
        <taxon>Bacteria</taxon>
        <taxon>Candidatus Woykeibacteriota</taxon>
    </lineage>
</organism>
<comment type="caution">
    <text evidence="7">The sequence shown here is derived from an EMBL/GenBank/DDBJ whole genome shotgun (WGS) entry which is preliminary data.</text>
</comment>
<dbReference type="InterPro" id="IPR020568">
    <property type="entry name" value="Ribosomal_Su5_D2-typ_SF"/>
</dbReference>
<dbReference type="EMBL" id="MHCZ01000040">
    <property type="protein sequence ID" value="OGY29170.1"/>
    <property type="molecule type" value="Genomic_DNA"/>
</dbReference>
<evidence type="ECO:0000256" key="4">
    <source>
        <dbReference type="ARBA" id="ARBA00035259"/>
    </source>
</evidence>
<dbReference type="STRING" id="1802603.A3F35_03155"/>
<comment type="similarity">
    <text evidence="1">Belongs to the universal ribosomal protein uS9 family.</text>
</comment>
<evidence type="ECO:0000313" key="7">
    <source>
        <dbReference type="EMBL" id="OGY29170.1"/>
    </source>
</evidence>
<reference evidence="7 8" key="1">
    <citation type="journal article" date="2016" name="Nat. Commun.">
        <title>Thousands of microbial genomes shed light on interconnected biogeochemical processes in an aquifer system.</title>
        <authorList>
            <person name="Anantharaman K."/>
            <person name="Brown C.T."/>
            <person name="Hug L.A."/>
            <person name="Sharon I."/>
            <person name="Castelle C.J."/>
            <person name="Probst A.J."/>
            <person name="Thomas B.C."/>
            <person name="Singh A."/>
            <person name="Wilkins M.J."/>
            <person name="Karaoz U."/>
            <person name="Brodie E.L."/>
            <person name="Williams K.H."/>
            <person name="Hubbard S.S."/>
            <person name="Banfield J.F."/>
        </authorList>
    </citation>
    <scope>NUCLEOTIDE SEQUENCE [LARGE SCALE GENOMIC DNA]</scope>
</reference>
<dbReference type="GO" id="GO:0015935">
    <property type="term" value="C:small ribosomal subunit"/>
    <property type="evidence" value="ECO:0007669"/>
    <property type="project" value="TreeGrafter"/>
</dbReference>
<dbReference type="Gene3D" id="3.30.230.10">
    <property type="match status" value="1"/>
</dbReference>
<dbReference type="Pfam" id="PF00380">
    <property type="entry name" value="Ribosomal_S9"/>
    <property type="match status" value="1"/>
</dbReference>
<dbReference type="PANTHER" id="PTHR21569:SF1">
    <property type="entry name" value="SMALL RIBOSOMAL SUBUNIT PROTEIN US9M"/>
    <property type="match status" value="1"/>
</dbReference>
<dbReference type="GO" id="GO:0003735">
    <property type="term" value="F:structural constituent of ribosome"/>
    <property type="evidence" value="ECO:0007669"/>
    <property type="project" value="InterPro"/>
</dbReference>